<dbReference type="GO" id="GO:0043139">
    <property type="term" value="F:5'-3' DNA helicase activity"/>
    <property type="evidence" value="ECO:0007669"/>
    <property type="project" value="InterPro"/>
</dbReference>
<reference evidence="1 2" key="1">
    <citation type="submission" date="2019-11" db="EMBL/GenBank/DDBJ databases">
        <title>Bacillus idriensis genome.</title>
        <authorList>
            <person name="Konopka E.N."/>
            <person name="Newman J.D."/>
        </authorList>
    </citation>
    <scope>NUCLEOTIDE SEQUENCE [LARGE SCALE GENOMIC DNA]</scope>
    <source>
        <strain evidence="1 2">DSM 19097</strain>
    </source>
</reference>
<keyword evidence="2" id="KW-1185">Reference proteome</keyword>
<organism evidence="1 2">
    <name type="scientific">Metabacillus idriensis</name>
    <dbReference type="NCBI Taxonomy" id="324768"/>
    <lineage>
        <taxon>Bacteria</taxon>
        <taxon>Bacillati</taxon>
        <taxon>Bacillota</taxon>
        <taxon>Bacilli</taxon>
        <taxon>Bacillales</taxon>
        <taxon>Bacillaceae</taxon>
        <taxon>Metabacillus</taxon>
    </lineage>
</organism>
<proteinExistence type="predicted"/>
<dbReference type="PANTHER" id="PTHR12873:SF0">
    <property type="entry name" value="TWINKLE MTDNA HELICASE"/>
    <property type="match status" value="1"/>
</dbReference>
<dbReference type="GO" id="GO:0003697">
    <property type="term" value="F:single-stranded DNA binding"/>
    <property type="evidence" value="ECO:0007669"/>
    <property type="project" value="InterPro"/>
</dbReference>
<dbReference type="Gene3D" id="3.40.1360.10">
    <property type="match status" value="1"/>
</dbReference>
<evidence type="ECO:0000313" key="2">
    <source>
        <dbReference type="Proteomes" id="UP000441585"/>
    </source>
</evidence>
<protein>
    <submittedName>
        <fullName evidence="1">DNA primase</fullName>
    </submittedName>
</protein>
<dbReference type="PANTHER" id="PTHR12873">
    <property type="entry name" value="T7-LIKE MITOCHONDRIAL DNA HELICASE"/>
    <property type="match status" value="1"/>
</dbReference>
<dbReference type="RefSeq" id="WP_154318666.1">
    <property type="nucleotide sequence ID" value="NZ_CAJGAA010000002.1"/>
</dbReference>
<comment type="caution">
    <text evidence="1">The sequence shown here is derived from an EMBL/GenBank/DDBJ whole genome shotgun (WGS) entry which is preliminary data.</text>
</comment>
<dbReference type="SUPFAM" id="SSF56731">
    <property type="entry name" value="DNA primase core"/>
    <property type="match status" value="1"/>
</dbReference>
<dbReference type="InterPro" id="IPR027032">
    <property type="entry name" value="Twinkle-like"/>
</dbReference>
<dbReference type="Proteomes" id="UP000441585">
    <property type="component" value="Unassembled WGS sequence"/>
</dbReference>
<dbReference type="CDD" id="cd01029">
    <property type="entry name" value="TOPRIM_primases"/>
    <property type="match status" value="1"/>
</dbReference>
<dbReference type="AlphaFoldDB" id="A0A6I2MA29"/>
<dbReference type="InterPro" id="IPR034154">
    <property type="entry name" value="TOPRIM_DnaG/twinkle"/>
</dbReference>
<accession>A0A6I2MA29</accession>
<dbReference type="EMBL" id="WKKF01000002">
    <property type="protein sequence ID" value="MRX54649.1"/>
    <property type="molecule type" value="Genomic_DNA"/>
</dbReference>
<gene>
    <name evidence="1" type="ORF">GJU41_11765</name>
</gene>
<evidence type="ECO:0000313" key="1">
    <source>
        <dbReference type="EMBL" id="MRX54649.1"/>
    </source>
</evidence>
<name>A0A6I2MA29_9BACI</name>
<sequence>MPNVNLGERTVDVDIRYELEQFEWTRATWFENKLLAASPFRYDKSPSFYVYLDDTPSAPAGSWGDAGWYEAEFAKGGFVKLLAFLRNDSEEETADYLLEAYGESDGAEITLRLPQLKVERNRQPIESGILEPYKLRHPYLGKRGISEQIQRLANVGYSRQHDAVTLPWFLPDGRLANVKYRKTRGKAFFYEKGAWPIRELIYGIDIVYSRKVKRAVVCEAEIDALSWMTSGYMAVAVGGSSFNRRKAEILAASPLEEIVVIADNDKAGGKLRDQIVEEMRGKMAVKVGAIDARYKDANEVLVSGGVETLRKAVEMAEVSVSVRGFTYSWSAEGKA</sequence>
<dbReference type="Pfam" id="PF13155">
    <property type="entry name" value="Toprim_2"/>
    <property type="match status" value="1"/>
</dbReference>